<evidence type="ECO:0000256" key="10">
    <source>
        <dbReference type="PIRNR" id="PIRNR017385"/>
    </source>
</evidence>
<dbReference type="Proteomes" id="UP000823858">
    <property type="component" value="Unassembled WGS sequence"/>
</dbReference>
<evidence type="ECO:0000256" key="7">
    <source>
        <dbReference type="ARBA" id="ARBA00022989"/>
    </source>
</evidence>
<dbReference type="AlphaFoldDB" id="A0A9D2QFF7"/>
<keyword evidence="7 11" id="KW-1133">Transmembrane helix</keyword>
<comment type="catalytic activity">
    <reaction evidence="9 10">
        <text>4 Fe(II)-[cytochrome c] + O2 + 8 H(+)(in) = 4 Fe(III)-[cytochrome c] + 2 H2O + 4 H(+)(out)</text>
        <dbReference type="Rhea" id="RHEA:11436"/>
        <dbReference type="Rhea" id="RHEA-COMP:10350"/>
        <dbReference type="Rhea" id="RHEA-COMP:14399"/>
        <dbReference type="ChEBI" id="CHEBI:15377"/>
        <dbReference type="ChEBI" id="CHEBI:15378"/>
        <dbReference type="ChEBI" id="CHEBI:15379"/>
        <dbReference type="ChEBI" id="CHEBI:29033"/>
        <dbReference type="ChEBI" id="CHEBI:29034"/>
        <dbReference type="EC" id="7.1.1.9"/>
    </reaction>
</comment>
<keyword evidence="5 11" id="KW-0812">Transmembrane</keyword>
<comment type="similarity">
    <text evidence="3 10">Belongs to the cytochrome c oxidase bacterial subunit CtaF family.</text>
</comment>
<evidence type="ECO:0000313" key="12">
    <source>
        <dbReference type="EMBL" id="HJC86238.1"/>
    </source>
</evidence>
<dbReference type="GO" id="GO:0005886">
    <property type="term" value="C:plasma membrane"/>
    <property type="evidence" value="ECO:0007669"/>
    <property type="project" value="UniProtKB-SubCell"/>
</dbReference>
<evidence type="ECO:0000256" key="6">
    <source>
        <dbReference type="ARBA" id="ARBA00022967"/>
    </source>
</evidence>
<dbReference type="InterPro" id="IPR021050">
    <property type="entry name" value="Cyt_c_oxidase_su4_actinobac"/>
</dbReference>
<proteinExistence type="inferred from homology"/>
<comment type="subcellular location">
    <subcellularLocation>
        <location evidence="2">Cell membrane</location>
        <topology evidence="2">Multi-pass membrane protein</topology>
    </subcellularLocation>
</comment>
<comment type="subunit">
    <text evidence="10">Associates with subunits I, II and III to form cytochrome c oxidase.</text>
</comment>
<dbReference type="Pfam" id="PF12270">
    <property type="entry name" value="Cyt_c_ox_IV"/>
    <property type="match status" value="1"/>
</dbReference>
<evidence type="ECO:0000256" key="9">
    <source>
        <dbReference type="ARBA" id="ARBA00047816"/>
    </source>
</evidence>
<feature type="transmembrane region" description="Helical" evidence="11">
    <location>
        <begin position="40"/>
        <end position="62"/>
    </location>
</feature>
<evidence type="ECO:0000256" key="11">
    <source>
        <dbReference type="SAM" id="Phobius"/>
    </source>
</evidence>
<keyword evidence="8 10" id="KW-0472">Membrane</keyword>
<evidence type="ECO:0000256" key="2">
    <source>
        <dbReference type="ARBA" id="ARBA00004651"/>
    </source>
</evidence>
<evidence type="ECO:0000256" key="5">
    <source>
        <dbReference type="ARBA" id="ARBA00022692"/>
    </source>
</evidence>
<feature type="transmembrane region" description="Helical" evidence="11">
    <location>
        <begin position="7"/>
        <end position="25"/>
    </location>
</feature>
<name>A0A9D2QFF7_9CORY</name>
<evidence type="ECO:0000256" key="3">
    <source>
        <dbReference type="ARBA" id="ARBA00006870"/>
    </source>
</evidence>
<keyword evidence="4 10" id="KW-1003">Cell membrane</keyword>
<keyword evidence="6 10" id="KW-1278">Translocase</keyword>
<reference evidence="12" key="1">
    <citation type="journal article" date="2021" name="PeerJ">
        <title>Extensive microbial diversity within the chicken gut microbiome revealed by metagenomics and culture.</title>
        <authorList>
            <person name="Gilroy R."/>
            <person name="Ravi A."/>
            <person name="Getino M."/>
            <person name="Pursley I."/>
            <person name="Horton D.L."/>
            <person name="Alikhan N.F."/>
            <person name="Baker D."/>
            <person name="Gharbi K."/>
            <person name="Hall N."/>
            <person name="Watson M."/>
            <person name="Adriaenssens E.M."/>
            <person name="Foster-Nyarko E."/>
            <person name="Jarju S."/>
            <person name="Secka A."/>
            <person name="Antonio M."/>
            <person name="Oren A."/>
            <person name="Chaudhuri R.R."/>
            <person name="La Ragione R."/>
            <person name="Hildebrand F."/>
            <person name="Pallen M.J."/>
        </authorList>
    </citation>
    <scope>NUCLEOTIDE SEQUENCE</scope>
    <source>
        <strain evidence="12">ChiHjej13B12-4958</strain>
    </source>
</reference>
<sequence length="143" mass="15666">MRQTAKLMYGLTLFLGVLAAVYFYATSQLNDGSNLQGAEWAGGTGLVLASLLTLFLGVYFHLSNAKSDIEPKDWEEAEIEDGAGVLGFFSASSGWPFLMAVSIVLMGYGIAFWLLWLIVMGVVMLIWSTVMLNLQYGLPPEKE</sequence>
<reference evidence="12" key="2">
    <citation type="submission" date="2021-04" db="EMBL/GenBank/DDBJ databases">
        <authorList>
            <person name="Gilroy R."/>
        </authorList>
    </citation>
    <scope>NUCLEOTIDE SEQUENCE</scope>
    <source>
        <strain evidence="12">ChiHjej13B12-4958</strain>
    </source>
</reference>
<dbReference type="PIRSF" id="PIRSF017385">
    <property type="entry name" value="CtaF"/>
    <property type="match status" value="1"/>
</dbReference>
<comment type="function">
    <text evidence="1 10">Part of cytochrome c oxidase, its function is unknown.</text>
</comment>
<organism evidence="12 13">
    <name type="scientific">Candidatus Corynebacterium faecigallinarum</name>
    <dbReference type="NCBI Taxonomy" id="2838528"/>
    <lineage>
        <taxon>Bacteria</taxon>
        <taxon>Bacillati</taxon>
        <taxon>Actinomycetota</taxon>
        <taxon>Actinomycetes</taxon>
        <taxon>Mycobacteriales</taxon>
        <taxon>Corynebacteriaceae</taxon>
        <taxon>Corynebacterium</taxon>
    </lineage>
</organism>
<dbReference type="EC" id="7.1.1.9" evidence="10"/>
<evidence type="ECO:0000256" key="4">
    <source>
        <dbReference type="ARBA" id="ARBA00022475"/>
    </source>
</evidence>
<accession>A0A9D2QFF7</accession>
<evidence type="ECO:0000313" key="13">
    <source>
        <dbReference type="Proteomes" id="UP000823858"/>
    </source>
</evidence>
<dbReference type="GO" id="GO:0004129">
    <property type="term" value="F:cytochrome-c oxidase activity"/>
    <property type="evidence" value="ECO:0007669"/>
    <property type="project" value="UniProtKB-EC"/>
</dbReference>
<dbReference type="EMBL" id="DWVP01000024">
    <property type="protein sequence ID" value="HJC86238.1"/>
    <property type="molecule type" value="Genomic_DNA"/>
</dbReference>
<gene>
    <name evidence="12" type="ORF">H9751_12025</name>
</gene>
<feature type="transmembrane region" description="Helical" evidence="11">
    <location>
        <begin position="110"/>
        <end position="134"/>
    </location>
</feature>
<feature type="transmembrane region" description="Helical" evidence="11">
    <location>
        <begin position="83"/>
        <end position="104"/>
    </location>
</feature>
<protein>
    <recommendedName>
        <fullName evidence="10">Cytochrome c oxidase polypeptide 4</fullName>
        <ecNumber evidence="10">7.1.1.9</ecNumber>
    </recommendedName>
    <alternativeName>
        <fullName evidence="10">Cytochrome aa3 subunit 4</fullName>
    </alternativeName>
    <alternativeName>
        <fullName evidence="10">Cytochrome c oxidase polypeptide IV</fullName>
    </alternativeName>
</protein>
<dbReference type="GO" id="GO:0022900">
    <property type="term" value="P:electron transport chain"/>
    <property type="evidence" value="ECO:0007669"/>
    <property type="project" value="InterPro"/>
</dbReference>
<evidence type="ECO:0000256" key="8">
    <source>
        <dbReference type="ARBA" id="ARBA00023136"/>
    </source>
</evidence>
<evidence type="ECO:0000256" key="1">
    <source>
        <dbReference type="ARBA" id="ARBA00002536"/>
    </source>
</evidence>
<comment type="caution">
    <text evidence="12">The sequence shown here is derived from an EMBL/GenBank/DDBJ whole genome shotgun (WGS) entry which is preliminary data.</text>
</comment>